<proteinExistence type="inferred from homology"/>
<keyword evidence="4" id="KW-1185">Reference proteome</keyword>
<dbReference type="InterPro" id="IPR011335">
    <property type="entry name" value="Restrct_endonuc-II-like"/>
</dbReference>
<evidence type="ECO:0000313" key="3">
    <source>
        <dbReference type="EMBL" id="PPQ26008.1"/>
    </source>
</evidence>
<organism evidence="3 4">
    <name type="scientific">Rhodoblastus sphagnicola</name>
    <dbReference type="NCBI Taxonomy" id="333368"/>
    <lineage>
        <taxon>Bacteria</taxon>
        <taxon>Pseudomonadati</taxon>
        <taxon>Pseudomonadota</taxon>
        <taxon>Alphaproteobacteria</taxon>
        <taxon>Hyphomicrobiales</taxon>
        <taxon>Rhodoblastaceae</taxon>
        <taxon>Rhodoblastus</taxon>
    </lineage>
</organism>
<dbReference type="Gene3D" id="3.40.1350.10">
    <property type="match status" value="1"/>
</dbReference>
<comment type="similarity">
    <text evidence="1 2">Belongs to the UPF0102 family.</text>
</comment>
<dbReference type="PANTHER" id="PTHR34039:SF1">
    <property type="entry name" value="UPF0102 PROTEIN YRAN"/>
    <property type="match status" value="1"/>
</dbReference>
<comment type="caution">
    <text evidence="3">The sequence shown here is derived from an EMBL/GenBank/DDBJ whole genome shotgun (WGS) entry which is preliminary data.</text>
</comment>
<dbReference type="OrthoDB" id="9812968at2"/>
<gene>
    <name evidence="3" type="ORF">CCR94_23575</name>
</gene>
<dbReference type="HAMAP" id="MF_00048">
    <property type="entry name" value="UPF0102"/>
    <property type="match status" value="1"/>
</dbReference>
<dbReference type="SUPFAM" id="SSF52980">
    <property type="entry name" value="Restriction endonuclease-like"/>
    <property type="match status" value="1"/>
</dbReference>
<dbReference type="GO" id="GO:0003676">
    <property type="term" value="F:nucleic acid binding"/>
    <property type="evidence" value="ECO:0007669"/>
    <property type="project" value="InterPro"/>
</dbReference>
<sequence>MTHERQKARAFGLRAESLAALWLRLKLYRIVARNVVARGGEIDIVAHRGATVVFVEVKARPQVDMAREAITAVKVARISRAARFWLSRNHWAANLIVRGDAIFISPGRPPQHVADAFTLDLFR</sequence>
<name>A0A2S6MUH7_9HYPH</name>
<dbReference type="RefSeq" id="WP_104510726.1">
    <property type="nucleotide sequence ID" value="NZ_JACIGC010000002.1"/>
</dbReference>
<dbReference type="Pfam" id="PF02021">
    <property type="entry name" value="UPF0102"/>
    <property type="match status" value="1"/>
</dbReference>
<dbReference type="NCBIfam" id="NF009151">
    <property type="entry name" value="PRK12497.1-5"/>
    <property type="match status" value="1"/>
</dbReference>
<dbReference type="Proteomes" id="UP000239089">
    <property type="component" value="Unassembled WGS sequence"/>
</dbReference>
<dbReference type="InterPro" id="IPR003509">
    <property type="entry name" value="UPF0102_YraN-like"/>
</dbReference>
<protein>
    <recommendedName>
        <fullName evidence="2">UPF0102 protein CCR94_23575</fullName>
    </recommendedName>
</protein>
<evidence type="ECO:0000313" key="4">
    <source>
        <dbReference type="Proteomes" id="UP000239089"/>
    </source>
</evidence>
<reference evidence="3 4" key="1">
    <citation type="journal article" date="2018" name="Arch. Microbiol.">
        <title>New insights into the metabolic potential of the phototrophic purple bacterium Rhodopila globiformis DSM 161(T) from its draft genome sequence and evidence for a vanadium-dependent nitrogenase.</title>
        <authorList>
            <person name="Imhoff J.F."/>
            <person name="Rahn T."/>
            <person name="Kunzel S."/>
            <person name="Neulinger S.C."/>
        </authorList>
    </citation>
    <scope>NUCLEOTIDE SEQUENCE [LARGE SCALE GENOMIC DNA]</scope>
    <source>
        <strain evidence="3 4">DSM 16996</strain>
    </source>
</reference>
<dbReference type="PANTHER" id="PTHR34039">
    <property type="entry name" value="UPF0102 PROTEIN YRAN"/>
    <property type="match status" value="1"/>
</dbReference>
<dbReference type="InterPro" id="IPR011856">
    <property type="entry name" value="tRNA_endonuc-like_dom_sf"/>
</dbReference>
<evidence type="ECO:0000256" key="2">
    <source>
        <dbReference type="HAMAP-Rule" id="MF_00048"/>
    </source>
</evidence>
<dbReference type="AlphaFoldDB" id="A0A2S6MUH7"/>
<dbReference type="EMBL" id="NHSJ01000138">
    <property type="protein sequence ID" value="PPQ26008.1"/>
    <property type="molecule type" value="Genomic_DNA"/>
</dbReference>
<evidence type="ECO:0000256" key="1">
    <source>
        <dbReference type="ARBA" id="ARBA00006738"/>
    </source>
</evidence>
<accession>A0A2S6MUH7</accession>